<comment type="caution">
    <text evidence="1">The sequence shown here is derived from an EMBL/GenBank/DDBJ whole genome shotgun (WGS) entry which is preliminary data.</text>
</comment>
<accession>A0AAV5K8Z2</accession>
<proteinExistence type="predicted"/>
<keyword evidence="2" id="KW-1185">Reference proteome</keyword>
<evidence type="ECO:0000313" key="2">
    <source>
        <dbReference type="Proteomes" id="UP001054252"/>
    </source>
</evidence>
<name>A0AAV5K8Z2_9ROSI</name>
<gene>
    <name evidence="1" type="ORF">SLEP1_g30635</name>
</gene>
<sequence>MSCLLVKLPKVLAATNLETKLIKYIGIKIPTFFQITLTGNL</sequence>
<evidence type="ECO:0000313" key="1">
    <source>
        <dbReference type="EMBL" id="GKV20527.1"/>
    </source>
</evidence>
<dbReference type="EMBL" id="BPVZ01000055">
    <property type="protein sequence ID" value="GKV20527.1"/>
    <property type="molecule type" value="Genomic_DNA"/>
</dbReference>
<organism evidence="1 2">
    <name type="scientific">Rubroshorea leprosula</name>
    <dbReference type="NCBI Taxonomy" id="152421"/>
    <lineage>
        <taxon>Eukaryota</taxon>
        <taxon>Viridiplantae</taxon>
        <taxon>Streptophyta</taxon>
        <taxon>Embryophyta</taxon>
        <taxon>Tracheophyta</taxon>
        <taxon>Spermatophyta</taxon>
        <taxon>Magnoliopsida</taxon>
        <taxon>eudicotyledons</taxon>
        <taxon>Gunneridae</taxon>
        <taxon>Pentapetalae</taxon>
        <taxon>rosids</taxon>
        <taxon>malvids</taxon>
        <taxon>Malvales</taxon>
        <taxon>Dipterocarpaceae</taxon>
        <taxon>Rubroshorea</taxon>
    </lineage>
</organism>
<reference evidence="1 2" key="1">
    <citation type="journal article" date="2021" name="Commun. Biol.">
        <title>The genome of Shorea leprosula (Dipterocarpaceae) highlights the ecological relevance of drought in aseasonal tropical rainforests.</title>
        <authorList>
            <person name="Ng K.K.S."/>
            <person name="Kobayashi M.J."/>
            <person name="Fawcett J.A."/>
            <person name="Hatakeyama M."/>
            <person name="Paape T."/>
            <person name="Ng C.H."/>
            <person name="Ang C.C."/>
            <person name="Tnah L.H."/>
            <person name="Lee C.T."/>
            <person name="Nishiyama T."/>
            <person name="Sese J."/>
            <person name="O'Brien M.J."/>
            <person name="Copetti D."/>
            <person name="Mohd Noor M.I."/>
            <person name="Ong R.C."/>
            <person name="Putra M."/>
            <person name="Sireger I.Z."/>
            <person name="Indrioko S."/>
            <person name="Kosugi Y."/>
            <person name="Izuno A."/>
            <person name="Isagi Y."/>
            <person name="Lee S.L."/>
            <person name="Shimizu K.K."/>
        </authorList>
    </citation>
    <scope>NUCLEOTIDE SEQUENCE [LARGE SCALE GENOMIC DNA]</scope>
    <source>
        <strain evidence="1">214</strain>
    </source>
</reference>
<dbReference type="AlphaFoldDB" id="A0AAV5K8Z2"/>
<protein>
    <submittedName>
        <fullName evidence="1">Uncharacterized protein</fullName>
    </submittedName>
</protein>
<dbReference type="Proteomes" id="UP001054252">
    <property type="component" value="Unassembled WGS sequence"/>
</dbReference>